<dbReference type="Gene3D" id="2.40.30.170">
    <property type="match status" value="1"/>
</dbReference>
<evidence type="ECO:0000313" key="6">
    <source>
        <dbReference type="Proteomes" id="UP000317557"/>
    </source>
</evidence>
<feature type="coiled-coil region" evidence="3">
    <location>
        <begin position="96"/>
        <end position="212"/>
    </location>
</feature>
<dbReference type="Proteomes" id="UP000317557">
    <property type="component" value="Unassembled WGS sequence"/>
</dbReference>
<name>A0A521BBX0_9BACT</name>
<organism evidence="5 6">
    <name type="scientific">Gracilimonas mengyeensis</name>
    <dbReference type="NCBI Taxonomy" id="1302730"/>
    <lineage>
        <taxon>Bacteria</taxon>
        <taxon>Pseudomonadati</taxon>
        <taxon>Balneolota</taxon>
        <taxon>Balneolia</taxon>
        <taxon>Balneolales</taxon>
        <taxon>Balneolaceae</taxon>
        <taxon>Gracilimonas</taxon>
    </lineage>
</organism>
<dbReference type="Gene3D" id="1.10.287.470">
    <property type="entry name" value="Helix hairpin bin"/>
    <property type="match status" value="1"/>
</dbReference>
<dbReference type="InterPro" id="IPR058636">
    <property type="entry name" value="Beta-barrel_YknX"/>
</dbReference>
<evidence type="ECO:0000256" key="1">
    <source>
        <dbReference type="ARBA" id="ARBA00004196"/>
    </source>
</evidence>
<sequence length="419" mass="46877">MKKRFAVPSVVVVGLLIMWFVFGGESTDEIELTATPQTGEFVVDVTSSGELRAKNSKEIMGPQGAREFRVNQLTIQRLIPEGSIVKEGDFIAELDRSEIMGKLQDAQLDLQSAESQVTQAQLDSTLELSQARDNLINLEYALEERQIEVDQSKYESPAVQRQAEIELDKARRQLAQETKNYKTKVRQAEAKLREVEAEMTKKQNEIQKIRELMTQFTVSAPDQGMVIYQRNWDGTKITEGKQISAWNPVVAELPDFSVMESATYINEVDIQKIELGQTVTIGLDAVPDKELTGVVTDVANIGEQRKNYDSKVFEVIIEVNESDSLLRPAMTTSNKILIDKVDDALFVPLETVHAIDSLSFVFLKDGASPVMQQVELGLMNENAVIVQRGVSIEDELYLSVPADTSGIRRNYLGESITQK</sequence>
<dbReference type="PANTHER" id="PTHR32347">
    <property type="entry name" value="EFFLUX SYSTEM COMPONENT YKNX-RELATED"/>
    <property type="match status" value="1"/>
</dbReference>
<comment type="subcellular location">
    <subcellularLocation>
        <location evidence="1">Cell envelope</location>
    </subcellularLocation>
</comment>
<evidence type="ECO:0000259" key="4">
    <source>
        <dbReference type="Pfam" id="PF25990"/>
    </source>
</evidence>
<dbReference type="InterPro" id="IPR050465">
    <property type="entry name" value="UPF0194_transport"/>
</dbReference>
<dbReference type="EMBL" id="FXTP01000002">
    <property type="protein sequence ID" value="SMO44614.1"/>
    <property type="molecule type" value="Genomic_DNA"/>
</dbReference>
<evidence type="ECO:0000256" key="2">
    <source>
        <dbReference type="ARBA" id="ARBA00023054"/>
    </source>
</evidence>
<keyword evidence="6" id="KW-1185">Reference proteome</keyword>
<reference evidence="5 6" key="1">
    <citation type="submission" date="2017-05" db="EMBL/GenBank/DDBJ databases">
        <authorList>
            <person name="Varghese N."/>
            <person name="Submissions S."/>
        </authorList>
    </citation>
    <scope>NUCLEOTIDE SEQUENCE [LARGE SCALE GENOMIC DNA]</scope>
    <source>
        <strain evidence="5 6">DSM 21985</strain>
    </source>
</reference>
<dbReference type="RefSeq" id="WP_142453182.1">
    <property type="nucleotide sequence ID" value="NZ_FXTP01000002.1"/>
</dbReference>
<dbReference type="Gene3D" id="2.40.50.100">
    <property type="match status" value="1"/>
</dbReference>
<dbReference type="Gene3D" id="2.40.420.20">
    <property type="match status" value="1"/>
</dbReference>
<dbReference type="OrthoDB" id="1522431at2"/>
<protein>
    <submittedName>
        <fullName evidence="5">Multidrug efflux pump subunit AcrA (Membrane-fusion protein)</fullName>
    </submittedName>
</protein>
<keyword evidence="2 3" id="KW-0175">Coiled coil</keyword>
<dbReference type="Pfam" id="PF25990">
    <property type="entry name" value="Beta-barrel_YknX"/>
    <property type="match status" value="1"/>
</dbReference>
<evidence type="ECO:0000256" key="3">
    <source>
        <dbReference type="SAM" id="Coils"/>
    </source>
</evidence>
<accession>A0A521BBX0</accession>
<dbReference type="PANTHER" id="PTHR32347:SF23">
    <property type="entry name" value="BLL5650 PROTEIN"/>
    <property type="match status" value="1"/>
</dbReference>
<dbReference type="AlphaFoldDB" id="A0A521BBX0"/>
<evidence type="ECO:0000313" key="5">
    <source>
        <dbReference type="EMBL" id="SMO44614.1"/>
    </source>
</evidence>
<feature type="domain" description="YknX-like beta-barrel" evidence="4">
    <location>
        <begin position="263"/>
        <end position="332"/>
    </location>
</feature>
<dbReference type="GO" id="GO:0030313">
    <property type="term" value="C:cell envelope"/>
    <property type="evidence" value="ECO:0007669"/>
    <property type="project" value="UniProtKB-SubCell"/>
</dbReference>
<gene>
    <name evidence="5" type="ORF">SAMN06265219_102167</name>
</gene>
<dbReference type="SUPFAM" id="SSF111369">
    <property type="entry name" value="HlyD-like secretion proteins"/>
    <property type="match status" value="1"/>
</dbReference>
<proteinExistence type="predicted"/>